<protein>
    <submittedName>
        <fullName evidence="1">Uncharacterized protein</fullName>
    </submittedName>
</protein>
<comment type="caution">
    <text evidence="1">The sequence shown here is derived from an EMBL/GenBank/DDBJ whole genome shotgun (WGS) entry which is preliminary data.</text>
</comment>
<evidence type="ECO:0000313" key="2">
    <source>
        <dbReference type="Proteomes" id="UP001320706"/>
    </source>
</evidence>
<gene>
    <name evidence="1" type="ORF">M8818_003039</name>
</gene>
<accession>A0ACC3SGN8</accession>
<organism evidence="1 2">
    <name type="scientific">Zalaria obscura</name>
    <dbReference type="NCBI Taxonomy" id="2024903"/>
    <lineage>
        <taxon>Eukaryota</taxon>
        <taxon>Fungi</taxon>
        <taxon>Dikarya</taxon>
        <taxon>Ascomycota</taxon>
        <taxon>Pezizomycotina</taxon>
        <taxon>Dothideomycetes</taxon>
        <taxon>Dothideomycetidae</taxon>
        <taxon>Dothideales</taxon>
        <taxon>Zalariaceae</taxon>
        <taxon>Zalaria</taxon>
    </lineage>
</organism>
<sequence length="87" mass="9923">MGCAVMQCNAVPKEHHSPLEADLDSFRRKMGAWVRDFETPPKAVLLPLESPKRKPLSHPSEQAARKRDIGAKSKDRRYTRQRSSDHS</sequence>
<proteinExistence type="predicted"/>
<name>A0ACC3SGN8_9PEZI</name>
<reference evidence="1" key="1">
    <citation type="submission" date="2024-02" db="EMBL/GenBank/DDBJ databases">
        <title>Metagenome Assembled Genome of Zalaria obscura JY119.</title>
        <authorList>
            <person name="Vighnesh L."/>
            <person name="Jagadeeshwari U."/>
            <person name="Venkata Ramana C."/>
            <person name="Sasikala C."/>
        </authorList>
    </citation>
    <scope>NUCLEOTIDE SEQUENCE</scope>
    <source>
        <strain evidence="1">JY119</strain>
    </source>
</reference>
<keyword evidence="2" id="KW-1185">Reference proteome</keyword>
<dbReference type="EMBL" id="JAMKPW020000012">
    <property type="protein sequence ID" value="KAK8212874.1"/>
    <property type="molecule type" value="Genomic_DNA"/>
</dbReference>
<evidence type="ECO:0000313" key="1">
    <source>
        <dbReference type="EMBL" id="KAK8212874.1"/>
    </source>
</evidence>
<dbReference type="Proteomes" id="UP001320706">
    <property type="component" value="Unassembled WGS sequence"/>
</dbReference>